<keyword evidence="2" id="KW-1185">Reference proteome</keyword>
<reference evidence="1" key="1">
    <citation type="submission" date="2018-02" db="EMBL/GenBank/DDBJ databases">
        <title>The genomes of Aspergillus section Nigri reveals drivers in fungal speciation.</title>
        <authorList>
            <consortium name="DOE Joint Genome Institute"/>
            <person name="Vesth T.C."/>
            <person name="Nybo J."/>
            <person name="Theobald S."/>
            <person name="Brandl J."/>
            <person name="Frisvad J.C."/>
            <person name="Nielsen K.F."/>
            <person name="Lyhne E.K."/>
            <person name="Kogle M.E."/>
            <person name="Kuo A."/>
            <person name="Riley R."/>
            <person name="Clum A."/>
            <person name="Nolan M."/>
            <person name="Lipzen A."/>
            <person name="Salamov A."/>
            <person name="Henrissat B."/>
            <person name="Wiebenga A."/>
            <person name="De vries R.P."/>
            <person name="Grigoriev I.V."/>
            <person name="Mortensen U.H."/>
            <person name="Andersen M.R."/>
            <person name="Baker S.E."/>
        </authorList>
    </citation>
    <scope>NUCLEOTIDE SEQUENCE</scope>
    <source>
        <strain evidence="1">CBS 621.78</strain>
    </source>
</reference>
<evidence type="ECO:0000313" key="2">
    <source>
        <dbReference type="Proteomes" id="UP000249057"/>
    </source>
</evidence>
<dbReference type="EMBL" id="KZ825350">
    <property type="protein sequence ID" value="RAH44802.1"/>
    <property type="molecule type" value="Genomic_DNA"/>
</dbReference>
<organism evidence="1 2">
    <name type="scientific">Aspergillus brunneoviolaceus CBS 621.78</name>
    <dbReference type="NCBI Taxonomy" id="1450534"/>
    <lineage>
        <taxon>Eukaryota</taxon>
        <taxon>Fungi</taxon>
        <taxon>Dikarya</taxon>
        <taxon>Ascomycota</taxon>
        <taxon>Pezizomycotina</taxon>
        <taxon>Eurotiomycetes</taxon>
        <taxon>Eurotiomycetidae</taxon>
        <taxon>Eurotiales</taxon>
        <taxon>Aspergillaceae</taxon>
        <taxon>Aspergillus</taxon>
        <taxon>Aspergillus subgen. Circumdati</taxon>
    </lineage>
</organism>
<protein>
    <submittedName>
        <fullName evidence="1">Uncharacterized protein</fullName>
    </submittedName>
</protein>
<sequence length="77" mass="8579">MTDKQPHRKARGQNFPTPTKRATASPTGSTRVQPIPTAQVEPEIRRTATTRQIRKMTRSTPPNESREPGQKGGRAED</sequence>
<evidence type="ECO:0000313" key="1">
    <source>
        <dbReference type="EMBL" id="RAH44802.1"/>
    </source>
</evidence>
<proteinExistence type="predicted"/>
<dbReference type="Proteomes" id="UP000249057">
    <property type="component" value="Unassembled WGS sequence"/>
</dbReference>
<name>A0ACD1G6A7_9EURO</name>
<accession>A0ACD1G6A7</accession>
<gene>
    <name evidence="1" type="ORF">BO95DRAFT_165309</name>
</gene>